<dbReference type="AlphaFoldDB" id="A0A2P2PHJ4"/>
<reference evidence="1" key="1">
    <citation type="submission" date="2018-02" db="EMBL/GenBank/DDBJ databases">
        <title>Rhizophora mucronata_Transcriptome.</title>
        <authorList>
            <person name="Meera S.P."/>
            <person name="Sreeshan A."/>
            <person name="Augustine A."/>
        </authorList>
    </citation>
    <scope>NUCLEOTIDE SEQUENCE</scope>
    <source>
        <tissue evidence="1">Leaf</tissue>
    </source>
</reference>
<name>A0A2P2PHJ4_RHIMU</name>
<dbReference type="PROSITE" id="PS51257">
    <property type="entry name" value="PROKAR_LIPOPROTEIN"/>
    <property type="match status" value="1"/>
</dbReference>
<proteinExistence type="predicted"/>
<organism evidence="1">
    <name type="scientific">Rhizophora mucronata</name>
    <name type="common">Asiatic mangrove</name>
    <dbReference type="NCBI Taxonomy" id="61149"/>
    <lineage>
        <taxon>Eukaryota</taxon>
        <taxon>Viridiplantae</taxon>
        <taxon>Streptophyta</taxon>
        <taxon>Embryophyta</taxon>
        <taxon>Tracheophyta</taxon>
        <taxon>Spermatophyta</taxon>
        <taxon>Magnoliopsida</taxon>
        <taxon>eudicotyledons</taxon>
        <taxon>Gunneridae</taxon>
        <taxon>Pentapetalae</taxon>
        <taxon>rosids</taxon>
        <taxon>fabids</taxon>
        <taxon>Malpighiales</taxon>
        <taxon>Rhizophoraceae</taxon>
        <taxon>Rhizophora</taxon>
    </lineage>
</organism>
<accession>A0A2P2PHJ4</accession>
<protein>
    <submittedName>
        <fullName evidence="1">Uncharacterized protein</fullName>
    </submittedName>
</protein>
<evidence type="ECO:0000313" key="1">
    <source>
        <dbReference type="EMBL" id="MBX54195.1"/>
    </source>
</evidence>
<sequence>MCCALRILFSIFESFYLYICLITCSC</sequence>
<dbReference type="EMBL" id="GGEC01073711">
    <property type="protein sequence ID" value="MBX54195.1"/>
    <property type="molecule type" value="Transcribed_RNA"/>
</dbReference>